<feature type="domain" description="PepSY" evidence="3">
    <location>
        <begin position="121"/>
        <end position="176"/>
    </location>
</feature>
<evidence type="ECO:0000256" key="1">
    <source>
        <dbReference type="SAM" id="MobiDB-lite"/>
    </source>
</evidence>
<dbReference type="Proteomes" id="UP001596143">
    <property type="component" value="Unassembled WGS sequence"/>
</dbReference>
<dbReference type="RefSeq" id="WP_270897383.1">
    <property type="nucleotide sequence ID" value="NZ_JBHSPF010000064.1"/>
</dbReference>
<evidence type="ECO:0000313" key="5">
    <source>
        <dbReference type="Proteomes" id="UP001596143"/>
    </source>
</evidence>
<evidence type="ECO:0000259" key="3">
    <source>
        <dbReference type="Pfam" id="PF03413"/>
    </source>
</evidence>
<sequence>MKKFIIATACVVSLGLVAIGIQQFQATAGDASISKEEAKQIATEQYPGTVTEVERERENGKEVYEMEITGDEYKYELKLDANTGKIVKLDEKEKVQKQINKRSASSEKENNHQQQNDSTFPVSMDEAINIALAETGGTVKEAELDDDDGMTYYEIEINSNKGEAEVEVNAYTGEIIQISYDD</sequence>
<keyword evidence="2" id="KW-0732">Signal</keyword>
<dbReference type="Gene3D" id="3.10.450.40">
    <property type="match status" value="2"/>
</dbReference>
<evidence type="ECO:0000256" key="2">
    <source>
        <dbReference type="SAM" id="SignalP"/>
    </source>
</evidence>
<feature type="region of interest" description="Disordered" evidence="1">
    <location>
        <begin position="97"/>
        <end position="118"/>
    </location>
</feature>
<accession>A0ABW0U7Z9</accession>
<gene>
    <name evidence="4" type="ORF">ACFPTR_12175</name>
</gene>
<protein>
    <submittedName>
        <fullName evidence="4">PepSY domain-containing protein</fullName>
    </submittedName>
</protein>
<feature type="chain" id="PRO_5047461346" evidence="2">
    <location>
        <begin position="29"/>
        <end position="182"/>
    </location>
</feature>
<keyword evidence="5" id="KW-1185">Reference proteome</keyword>
<dbReference type="InterPro" id="IPR025711">
    <property type="entry name" value="PepSY"/>
</dbReference>
<evidence type="ECO:0000313" key="4">
    <source>
        <dbReference type="EMBL" id="MFC5629607.1"/>
    </source>
</evidence>
<reference evidence="5" key="1">
    <citation type="journal article" date="2019" name="Int. J. Syst. Evol. Microbiol.">
        <title>The Global Catalogue of Microorganisms (GCM) 10K type strain sequencing project: providing services to taxonomists for standard genome sequencing and annotation.</title>
        <authorList>
            <consortium name="The Broad Institute Genomics Platform"/>
            <consortium name="The Broad Institute Genome Sequencing Center for Infectious Disease"/>
            <person name="Wu L."/>
            <person name="Ma J."/>
        </authorList>
    </citation>
    <scope>NUCLEOTIDE SEQUENCE [LARGE SCALE GENOMIC DNA]</scope>
    <source>
        <strain evidence="5">CGMCC 1.15790</strain>
    </source>
</reference>
<dbReference type="Pfam" id="PF03413">
    <property type="entry name" value="PepSY"/>
    <property type="match status" value="2"/>
</dbReference>
<proteinExistence type="predicted"/>
<comment type="caution">
    <text evidence="4">The sequence shown here is derived from an EMBL/GenBank/DDBJ whole genome shotgun (WGS) entry which is preliminary data.</text>
</comment>
<name>A0ABW0U7Z9_9BACI</name>
<dbReference type="EMBL" id="JBHSPF010000064">
    <property type="protein sequence ID" value="MFC5629607.1"/>
    <property type="molecule type" value="Genomic_DNA"/>
</dbReference>
<feature type="signal peptide" evidence="2">
    <location>
        <begin position="1"/>
        <end position="28"/>
    </location>
</feature>
<feature type="domain" description="PepSY" evidence="3">
    <location>
        <begin position="33"/>
        <end position="88"/>
    </location>
</feature>
<organism evidence="4 5">
    <name type="scientific">Aliibacillus thermotolerans</name>
    <dbReference type="NCBI Taxonomy" id="1834418"/>
    <lineage>
        <taxon>Bacteria</taxon>
        <taxon>Bacillati</taxon>
        <taxon>Bacillota</taxon>
        <taxon>Bacilli</taxon>
        <taxon>Bacillales</taxon>
        <taxon>Bacillaceae</taxon>
        <taxon>Aliibacillus</taxon>
    </lineage>
</organism>